<dbReference type="Gene3D" id="1.10.220.10">
    <property type="entry name" value="Annexin"/>
    <property type="match status" value="4"/>
</dbReference>
<dbReference type="FunFam" id="1.10.220.10:FF:000001">
    <property type="entry name" value="Annexin"/>
    <property type="match status" value="1"/>
</dbReference>
<evidence type="ECO:0000256" key="6">
    <source>
        <dbReference type="PIRSR" id="PIRSR609118-1"/>
    </source>
</evidence>
<feature type="binding site" evidence="6">
    <location>
        <position position="296"/>
    </location>
    <ligand>
        <name>Ca(2+)</name>
        <dbReference type="ChEBI" id="CHEBI:29108"/>
        <label>1</label>
    </ligand>
</feature>
<dbReference type="Pfam" id="PF00191">
    <property type="entry name" value="Annexin"/>
    <property type="match status" value="4"/>
</dbReference>
<dbReference type="FunFam" id="1.10.220.10:FF:000006">
    <property type="entry name" value="Annexin"/>
    <property type="match status" value="1"/>
</dbReference>
<dbReference type="AlphaFoldDB" id="A0A9Q0KZS5"/>
<dbReference type="FunFam" id="1.10.220.10:FF:000008">
    <property type="entry name" value="Annexin"/>
    <property type="match status" value="1"/>
</dbReference>
<proteinExistence type="inferred from homology"/>
<keyword evidence="3 6" id="KW-0106">Calcium</keyword>
<dbReference type="InterPro" id="IPR037104">
    <property type="entry name" value="Annexin_sf"/>
</dbReference>
<evidence type="ECO:0000256" key="2">
    <source>
        <dbReference type="ARBA" id="ARBA00022737"/>
    </source>
</evidence>
<feature type="binding site" evidence="6">
    <location>
        <position position="68"/>
    </location>
    <ligand>
        <name>Ca(2+)</name>
        <dbReference type="ChEBI" id="CHEBI:29108"/>
        <label>1</label>
    </ligand>
</feature>
<dbReference type="GO" id="GO:0009651">
    <property type="term" value="P:response to salt stress"/>
    <property type="evidence" value="ECO:0007669"/>
    <property type="project" value="TreeGrafter"/>
</dbReference>
<dbReference type="GO" id="GO:0005737">
    <property type="term" value="C:cytoplasm"/>
    <property type="evidence" value="ECO:0007669"/>
    <property type="project" value="TreeGrafter"/>
</dbReference>
<accession>A0A9Q0KZS5</accession>
<dbReference type="EMBL" id="JAMYWD010000002">
    <property type="protein sequence ID" value="KAJ4979661.1"/>
    <property type="molecule type" value="Genomic_DNA"/>
</dbReference>
<dbReference type="PROSITE" id="PS00223">
    <property type="entry name" value="ANNEXIN_1"/>
    <property type="match status" value="1"/>
</dbReference>
<dbReference type="GO" id="GO:0005544">
    <property type="term" value="F:calcium-dependent phospholipid binding"/>
    <property type="evidence" value="ECO:0007669"/>
    <property type="project" value="UniProtKB-KW"/>
</dbReference>
<dbReference type="GO" id="GO:0009408">
    <property type="term" value="P:response to heat"/>
    <property type="evidence" value="ECO:0007669"/>
    <property type="project" value="TreeGrafter"/>
</dbReference>
<dbReference type="Proteomes" id="UP001141806">
    <property type="component" value="Unassembled WGS sequence"/>
</dbReference>
<organism evidence="8 9">
    <name type="scientific">Protea cynaroides</name>
    <dbReference type="NCBI Taxonomy" id="273540"/>
    <lineage>
        <taxon>Eukaryota</taxon>
        <taxon>Viridiplantae</taxon>
        <taxon>Streptophyta</taxon>
        <taxon>Embryophyta</taxon>
        <taxon>Tracheophyta</taxon>
        <taxon>Spermatophyta</taxon>
        <taxon>Magnoliopsida</taxon>
        <taxon>Proteales</taxon>
        <taxon>Proteaceae</taxon>
        <taxon>Protea</taxon>
    </lineage>
</organism>
<evidence type="ECO:0000256" key="4">
    <source>
        <dbReference type="ARBA" id="ARBA00023216"/>
    </source>
</evidence>
<dbReference type="InterPro" id="IPR009118">
    <property type="entry name" value="AnnexinD_plant"/>
</dbReference>
<dbReference type="GO" id="GO:0009414">
    <property type="term" value="P:response to water deprivation"/>
    <property type="evidence" value="ECO:0007669"/>
    <property type="project" value="TreeGrafter"/>
</dbReference>
<feature type="binding site" evidence="6">
    <location>
        <position position="254"/>
    </location>
    <ligand>
        <name>Ca(2+)</name>
        <dbReference type="ChEBI" id="CHEBI:29108"/>
        <label>1</label>
    </ligand>
</feature>
<comment type="domain">
    <text evidence="7">A pair of annexin repeats may form one binding site for calcium and phospholipid.</text>
</comment>
<dbReference type="PRINTS" id="PR00196">
    <property type="entry name" value="ANNEXIN"/>
</dbReference>
<dbReference type="GO" id="GO:0009409">
    <property type="term" value="P:response to cold"/>
    <property type="evidence" value="ECO:0007669"/>
    <property type="project" value="TreeGrafter"/>
</dbReference>
<evidence type="ECO:0000313" key="9">
    <source>
        <dbReference type="Proteomes" id="UP001141806"/>
    </source>
</evidence>
<keyword evidence="1 6" id="KW-0479">Metal-binding</keyword>
<evidence type="ECO:0000256" key="5">
    <source>
        <dbReference type="ARBA" id="ARBA00023302"/>
    </source>
</evidence>
<protein>
    <recommendedName>
        <fullName evidence="7">Annexin</fullName>
    </recommendedName>
</protein>
<dbReference type="SUPFAM" id="SSF47874">
    <property type="entry name" value="Annexin"/>
    <property type="match status" value="1"/>
</dbReference>
<dbReference type="OrthoDB" id="37886at2759"/>
<feature type="binding site" evidence="6">
    <location>
        <position position="298"/>
    </location>
    <ligand>
        <name>Ca(2+)</name>
        <dbReference type="ChEBI" id="CHEBI:29108"/>
        <label>3</label>
    </ligand>
</feature>
<evidence type="ECO:0000313" key="8">
    <source>
        <dbReference type="EMBL" id="KAJ4979661.1"/>
    </source>
</evidence>
<gene>
    <name evidence="8" type="ORF">NE237_010441</name>
</gene>
<dbReference type="SMART" id="SM00335">
    <property type="entry name" value="ANX"/>
    <property type="match status" value="3"/>
</dbReference>
<comment type="caution">
    <text evidence="8">The sequence shown here is derived from an EMBL/GenBank/DDBJ whole genome shotgun (WGS) entry which is preliminary data.</text>
</comment>
<dbReference type="InterPro" id="IPR018252">
    <property type="entry name" value="Annexin_repeat_CS"/>
</dbReference>
<keyword evidence="5 7" id="KW-0111">Calcium/phospholipid-binding</keyword>
<keyword evidence="9" id="KW-1185">Reference proteome</keyword>
<evidence type="ECO:0000256" key="1">
    <source>
        <dbReference type="ARBA" id="ARBA00022723"/>
    </source>
</evidence>
<dbReference type="FunFam" id="1.10.220.10:FF:000009">
    <property type="entry name" value="Annexin"/>
    <property type="match status" value="1"/>
</dbReference>
<dbReference type="PROSITE" id="PS51897">
    <property type="entry name" value="ANNEXIN_2"/>
    <property type="match status" value="4"/>
</dbReference>
<reference evidence="8" key="1">
    <citation type="journal article" date="2023" name="Plant J.">
        <title>The genome of the king protea, Protea cynaroides.</title>
        <authorList>
            <person name="Chang J."/>
            <person name="Duong T.A."/>
            <person name="Schoeman C."/>
            <person name="Ma X."/>
            <person name="Roodt D."/>
            <person name="Barker N."/>
            <person name="Li Z."/>
            <person name="Van de Peer Y."/>
            <person name="Mizrachi E."/>
        </authorList>
    </citation>
    <scope>NUCLEOTIDE SEQUENCE</scope>
    <source>
        <tissue evidence="8">Young leaves</tissue>
    </source>
</reference>
<dbReference type="GO" id="GO:0005509">
    <property type="term" value="F:calcium ion binding"/>
    <property type="evidence" value="ECO:0007669"/>
    <property type="project" value="InterPro"/>
</dbReference>
<feature type="binding site" evidence="6">
    <location>
        <position position="28"/>
    </location>
    <ligand>
        <name>Ca(2+)</name>
        <dbReference type="ChEBI" id="CHEBI:29108"/>
        <label>1</label>
    </ligand>
</feature>
<dbReference type="GO" id="GO:0005886">
    <property type="term" value="C:plasma membrane"/>
    <property type="evidence" value="ECO:0007669"/>
    <property type="project" value="TreeGrafter"/>
</dbReference>
<evidence type="ECO:0000256" key="7">
    <source>
        <dbReference type="RuleBase" id="RU003540"/>
    </source>
</evidence>
<feature type="binding site" evidence="6">
    <location>
        <position position="299"/>
    </location>
    <ligand>
        <name>Ca(2+)</name>
        <dbReference type="ChEBI" id="CHEBI:29108"/>
        <label>1</label>
    </ligand>
</feature>
<comment type="similarity">
    <text evidence="7">Belongs to the annexin family.</text>
</comment>
<dbReference type="PANTHER" id="PTHR10502:SF193">
    <property type="entry name" value="ANNEXIN D8"/>
    <property type="match status" value="1"/>
</dbReference>
<dbReference type="PRINTS" id="PR01814">
    <property type="entry name" value="ANNEXINPLANT"/>
</dbReference>
<dbReference type="InterPro" id="IPR001464">
    <property type="entry name" value="Annexin"/>
</dbReference>
<feature type="binding site" evidence="6">
    <location>
        <position position="26"/>
    </location>
    <ligand>
        <name>Ca(2+)</name>
        <dbReference type="ChEBI" id="CHEBI:29108"/>
        <label>1</label>
    </ligand>
</feature>
<keyword evidence="2 7" id="KW-0677">Repeat</keyword>
<dbReference type="PANTHER" id="PTHR10502">
    <property type="entry name" value="ANNEXIN"/>
    <property type="match status" value="1"/>
</dbReference>
<dbReference type="InterPro" id="IPR018502">
    <property type="entry name" value="Annexin_repeat"/>
</dbReference>
<evidence type="ECO:0000256" key="3">
    <source>
        <dbReference type="ARBA" id="ARBA00022837"/>
    </source>
</evidence>
<keyword evidence="4 7" id="KW-0041">Annexin</keyword>
<dbReference type="GO" id="GO:0001786">
    <property type="term" value="F:phosphatidylserine binding"/>
    <property type="evidence" value="ECO:0007669"/>
    <property type="project" value="TreeGrafter"/>
</dbReference>
<feature type="binding site" evidence="6">
    <location>
        <position position="258"/>
    </location>
    <ligand>
        <name>Ca(2+)</name>
        <dbReference type="ChEBI" id="CHEBI:29108"/>
        <label>1</label>
    </ligand>
</feature>
<name>A0A9Q0KZS5_9MAGN</name>
<feature type="binding site" evidence="6">
    <location>
        <position position="256"/>
    </location>
    <ligand>
        <name>Ca(2+)</name>
        <dbReference type="ChEBI" id="CHEBI:29108"/>
        <label>1</label>
    </ligand>
</feature>
<sequence length="316" mass="35883">MATLVVHEQNPSPVEDAEILRKACKGWGTDEKTIISVLGHRNAYQRKLIRQAYEELFQEDFIKQLESELSGEFEKAVYRWILDPADRDAVLANVALKSTTPDFRLLIEIACVHSPDELLAVKRAYFSRYKRSLEEDVASQTRGDLRKLLFALTSTYKYDGKEINKNLAALEAQVLHELIKEEAFSHEEVIRILGTRSKAQLVATFNCFKDQQNISITKSVVGDPDDAFLEALRVATRCIYAPQKYFAKVLRNAINKLGTDEEALTRVIVTRAEKDLKDIKQLYYKRTSVSLDHAVANDTSGNYQALLLTLLGSEDH</sequence>